<accession>A0ABR1SHA8</accession>
<dbReference type="PANTHER" id="PTHR33048:SF93">
    <property type="entry name" value="INTEGRAL MEMBRANE PROTEIN"/>
    <property type="match status" value="1"/>
</dbReference>
<organism evidence="9 10">
    <name type="scientific">Apiospora marii</name>
    <dbReference type="NCBI Taxonomy" id="335849"/>
    <lineage>
        <taxon>Eukaryota</taxon>
        <taxon>Fungi</taxon>
        <taxon>Dikarya</taxon>
        <taxon>Ascomycota</taxon>
        <taxon>Pezizomycotina</taxon>
        <taxon>Sordariomycetes</taxon>
        <taxon>Xylariomycetidae</taxon>
        <taxon>Amphisphaeriales</taxon>
        <taxon>Apiosporaceae</taxon>
        <taxon>Apiospora</taxon>
    </lineage>
</organism>
<sequence length="335" mass="36612">MFAMGGDAPVAMTFVWIMFGVLTLFLLLRLYTRVVLLAALGYDDYLYISAYVLAGLAGALLQVSAEYGWGQTLEGMIMAGRAADIAPAVLWLIAASTVSTVTMALAKLSLGLLLLRLMAVTMRWQRITIWVIMALMVLLSTSMAFSLLTCSFAFVRVLRDLQKTDSNFSRLKSRSYTVIVDLAFAILPWTFIPQLQMPKAEKYLVAGTMSLGILAAASGIKRTIEVEGFWGADILAGSVQTVMWSTVEVDLTMLCIAVPVVLPLFRTCLVNGRQHIRSKRSQGYQKHSHSSDDRQQLALRTIGGGSFQSGGAGGSISKTNSETHTRGWSNRDSFV</sequence>
<feature type="region of interest" description="Disordered" evidence="6">
    <location>
        <begin position="305"/>
        <end position="335"/>
    </location>
</feature>
<dbReference type="EMBL" id="JAQQWI010000006">
    <property type="protein sequence ID" value="KAK8033720.1"/>
    <property type="molecule type" value="Genomic_DNA"/>
</dbReference>
<comment type="subcellular location">
    <subcellularLocation>
        <location evidence="1">Membrane</location>
        <topology evidence="1">Multi-pass membrane protein</topology>
    </subcellularLocation>
</comment>
<keyword evidence="3 7" id="KW-1133">Transmembrane helix</keyword>
<feature type="compositionally biased region" description="Polar residues" evidence="6">
    <location>
        <begin position="318"/>
        <end position="335"/>
    </location>
</feature>
<keyword evidence="4 7" id="KW-0472">Membrane</keyword>
<dbReference type="Proteomes" id="UP001396898">
    <property type="component" value="Unassembled WGS sequence"/>
</dbReference>
<protein>
    <recommendedName>
        <fullName evidence="8">Rhodopsin domain-containing protein</fullName>
    </recommendedName>
</protein>
<evidence type="ECO:0000313" key="9">
    <source>
        <dbReference type="EMBL" id="KAK8033720.1"/>
    </source>
</evidence>
<evidence type="ECO:0000256" key="5">
    <source>
        <dbReference type="ARBA" id="ARBA00038359"/>
    </source>
</evidence>
<feature type="transmembrane region" description="Helical" evidence="7">
    <location>
        <begin position="127"/>
        <end position="155"/>
    </location>
</feature>
<reference evidence="9 10" key="1">
    <citation type="submission" date="2023-01" db="EMBL/GenBank/DDBJ databases">
        <title>Analysis of 21 Apiospora genomes using comparative genomics revels a genus with tremendous synthesis potential of carbohydrate active enzymes and secondary metabolites.</title>
        <authorList>
            <person name="Sorensen T."/>
        </authorList>
    </citation>
    <scope>NUCLEOTIDE SEQUENCE [LARGE SCALE GENOMIC DNA]</scope>
    <source>
        <strain evidence="9 10">CBS 20057</strain>
    </source>
</reference>
<evidence type="ECO:0000256" key="1">
    <source>
        <dbReference type="ARBA" id="ARBA00004141"/>
    </source>
</evidence>
<comment type="similarity">
    <text evidence="5">Belongs to the SAT4 family.</text>
</comment>
<evidence type="ECO:0000256" key="3">
    <source>
        <dbReference type="ARBA" id="ARBA00022989"/>
    </source>
</evidence>
<dbReference type="InterPro" id="IPR049326">
    <property type="entry name" value="Rhodopsin_dom_fungi"/>
</dbReference>
<feature type="transmembrane region" description="Helical" evidence="7">
    <location>
        <begin position="44"/>
        <end position="65"/>
    </location>
</feature>
<evidence type="ECO:0000256" key="6">
    <source>
        <dbReference type="SAM" id="MobiDB-lite"/>
    </source>
</evidence>
<evidence type="ECO:0000313" key="10">
    <source>
        <dbReference type="Proteomes" id="UP001396898"/>
    </source>
</evidence>
<evidence type="ECO:0000256" key="7">
    <source>
        <dbReference type="SAM" id="Phobius"/>
    </source>
</evidence>
<keyword evidence="2 7" id="KW-0812">Transmembrane</keyword>
<evidence type="ECO:0000259" key="8">
    <source>
        <dbReference type="Pfam" id="PF20684"/>
    </source>
</evidence>
<feature type="compositionally biased region" description="Gly residues" evidence="6">
    <location>
        <begin position="305"/>
        <end position="314"/>
    </location>
</feature>
<keyword evidence="10" id="KW-1185">Reference proteome</keyword>
<dbReference type="Pfam" id="PF20684">
    <property type="entry name" value="Fung_rhodopsin"/>
    <property type="match status" value="1"/>
</dbReference>
<comment type="caution">
    <text evidence="9">The sequence shown here is derived from an EMBL/GenBank/DDBJ whole genome shotgun (WGS) entry which is preliminary data.</text>
</comment>
<dbReference type="InterPro" id="IPR052337">
    <property type="entry name" value="SAT4-like"/>
</dbReference>
<name>A0ABR1SHA8_9PEZI</name>
<feature type="domain" description="Rhodopsin" evidence="8">
    <location>
        <begin position="28"/>
        <end position="266"/>
    </location>
</feature>
<feature type="transmembrane region" description="Helical" evidence="7">
    <location>
        <begin position="85"/>
        <end position="115"/>
    </location>
</feature>
<dbReference type="PANTHER" id="PTHR33048">
    <property type="entry name" value="PTH11-LIKE INTEGRAL MEMBRANE PROTEIN (AFU_ORTHOLOGUE AFUA_5G11245)"/>
    <property type="match status" value="1"/>
</dbReference>
<proteinExistence type="inferred from homology"/>
<evidence type="ECO:0000256" key="2">
    <source>
        <dbReference type="ARBA" id="ARBA00022692"/>
    </source>
</evidence>
<feature type="transmembrane region" description="Helical" evidence="7">
    <location>
        <begin position="12"/>
        <end position="32"/>
    </location>
</feature>
<evidence type="ECO:0000256" key="4">
    <source>
        <dbReference type="ARBA" id="ARBA00023136"/>
    </source>
</evidence>
<gene>
    <name evidence="9" type="ORF">PG991_003118</name>
</gene>